<dbReference type="OrthoDB" id="9810477at2"/>
<dbReference type="InterPro" id="IPR018392">
    <property type="entry name" value="LysM"/>
</dbReference>
<sequence>MKKEVLVLGISAIFGIAYGVECEYYKVQKGDTLANIAKRKGVSVQEILKNNKHLDPNKVKVGDKICIPVAEKPKSKKEAKAKKKEQDYEYYTVQKGARLKDIANRLGVPLKELEALNPEYKNKFLAKGTKVKVPKREAKGIEKEEGNYEFYTVERGAKLEHISKKLGIPLKTLEKLNPEYKGVWLKKGTKVKVPKTTVQKQKEEKIEYDIYTIKRGGRLKDVAKSLGIPLKELEALNPEYKNKFLSKGTKIKVPKESLSEKKEEKKTKHYVMHKVRKGETVSSIARKYGVSEEELMRINHLKSKKLTAGRRIKIPVAVKEPKEEKKTSFSEKSLERIPEERQTEPTEIKVLKKSIPMPVDGKVVKSTRGVDILTKCGEPIKSVDDGKVIYSGGDLQAYGNMVIVEHKDFISLYAYNSKNMVKRGDTVSKGQEIASVGKKNNSDECILHFELRTKDGVPLDPTEYLKNTQ</sequence>
<dbReference type="InterPro" id="IPR011055">
    <property type="entry name" value="Dup_hybrid_motif"/>
</dbReference>
<evidence type="ECO:0000313" key="2">
    <source>
        <dbReference type="EMBL" id="SNZ12230.1"/>
    </source>
</evidence>
<reference evidence="3" key="1">
    <citation type="submission" date="2017-09" db="EMBL/GenBank/DDBJ databases">
        <authorList>
            <person name="Varghese N."/>
            <person name="Submissions S."/>
        </authorList>
    </citation>
    <scope>NUCLEOTIDE SEQUENCE [LARGE SCALE GENOMIC DNA]</scope>
    <source>
        <strain evidence="3">DSM 2913</strain>
    </source>
</reference>
<dbReference type="PANTHER" id="PTHR33734:SF22">
    <property type="entry name" value="MEMBRANE-BOUND LYTIC MUREIN TRANSGLYCOSYLASE D"/>
    <property type="match status" value="1"/>
</dbReference>
<dbReference type="Pfam" id="PF01551">
    <property type="entry name" value="Peptidase_M23"/>
    <property type="match status" value="1"/>
</dbReference>
<dbReference type="PANTHER" id="PTHR33734">
    <property type="entry name" value="LYSM DOMAIN-CONTAINING GPI-ANCHORED PROTEIN 2"/>
    <property type="match status" value="1"/>
</dbReference>
<organism evidence="2 3">
    <name type="scientific">Hydrogenobacter hydrogenophilus</name>
    <dbReference type="NCBI Taxonomy" id="35835"/>
    <lineage>
        <taxon>Bacteria</taxon>
        <taxon>Pseudomonadati</taxon>
        <taxon>Aquificota</taxon>
        <taxon>Aquificia</taxon>
        <taxon>Aquificales</taxon>
        <taxon>Aquificaceae</taxon>
        <taxon>Hydrogenobacter</taxon>
    </lineage>
</organism>
<dbReference type="CDD" id="cd00118">
    <property type="entry name" value="LysM"/>
    <property type="match status" value="5"/>
</dbReference>
<feature type="domain" description="LysM" evidence="1">
    <location>
        <begin position="209"/>
        <end position="253"/>
    </location>
</feature>
<dbReference type="EMBL" id="OBEN01000001">
    <property type="protein sequence ID" value="SNZ12230.1"/>
    <property type="molecule type" value="Genomic_DNA"/>
</dbReference>
<dbReference type="CDD" id="cd12797">
    <property type="entry name" value="M23_peptidase"/>
    <property type="match status" value="1"/>
</dbReference>
<feature type="domain" description="LysM" evidence="1">
    <location>
        <begin position="23"/>
        <end position="67"/>
    </location>
</feature>
<dbReference type="InterPro" id="IPR016047">
    <property type="entry name" value="M23ase_b-sheet_dom"/>
</dbReference>
<feature type="domain" description="LysM" evidence="1">
    <location>
        <begin position="149"/>
        <end position="193"/>
    </location>
</feature>
<protein>
    <submittedName>
        <fullName evidence="2">Murein DD-endopeptidase MepM and murein hydrolase activator NlpD, contain LysM domain</fullName>
    </submittedName>
</protein>
<name>A0A285NRT0_9AQUI</name>
<feature type="domain" description="LysM" evidence="1">
    <location>
        <begin position="271"/>
        <end position="314"/>
    </location>
</feature>
<proteinExistence type="predicted"/>
<gene>
    <name evidence="2" type="ORF">SAMN06265353_0494</name>
</gene>
<dbReference type="Gene3D" id="2.70.70.10">
    <property type="entry name" value="Glucose Permease (Domain IIA)"/>
    <property type="match status" value="1"/>
</dbReference>
<dbReference type="SUPFAM" id="SSF51261">
    <property type="entry name" value="Duplicated hybrid motif"/>
    <property type="match status" value="1"/>
</dbReference>
<feature type="domain" description="LysM" evidence="1">
    <location>
        <begin position="89"/>
        <end position="133"/>
    </location>
</feature>
<evidence type="ECO:0000313" key="3">
    <source>
        <dbReference type="Proteomes" id="UP000218627"/>
    </source>
</evidence>
<dbReference type="InterPro" id="IPR036779">
    <property type="entry name" value="LysM_dom_sf"/>
</dbReference>
<dbReference type="PROSITE" id="PS51782">
    <property type="entry name" value="LYSM"/>
    <property type="match status" value="5"/>
</dbReference>
<dbReference type="SUPFAM" id="SSF54106">
    <property type="entry name" value="LysM domain"/>
    <property type="match status" value="3"/>
</dbReference>
<dbReference type="GO" id="GO:0016787">
    <property type="term" value="F:hydrolase activity"/>
    <property type="evidence" value="ECO:0007669"/>
    <property type="project" value="UniProtKB-KW"/>
</dbReference>
<accession>A0A285NRT0</accession>
<dbReference type="Pfam" id="PF01476">
    <property type="entry name" value="LysM"/>
    <property type="match status" value="5"/>
</dbReference>
<keyword evidence="2" id="KW-0378">Hydrolase</keyword>
<dbReference type="RefSeq" id="WP_096600711.1">
    <property type="nucleotide sequence ID" value="NZ_OBEN01000001.1"/>
</dbReference>
<dbReference type="SMART" id="SM00257">
    <property type="entry name" value="LysM"/>
    <property type="match status" value="5"/>
</dbReference>
<dbReference type="Proteomes" id="UP000218627">
    <property type="component" value="Unassembled WGS sequence"/>
</dbReference>
<evidence type="ECO:0000259" key="1">
    <source>
        <dbReference type="PROSITE" id="PS51782"/>
    </source>
</evidence>
<dbReference type="AlphaFoldDB" id="A0A285NRT0"/>
<keyword evidence="3" id="KW-1185">Reference proteome</keyword>
<dbReference type="Gene3D" id="3.10.350.10">
    <property type="entry name" value="LysM domain"/>
    <property type="match status" value="5"/>
</dbReference>